<evidence type="ECO:0000313" key="6">
    <source>
        <dbReference type="Proteomes" id="UP000472265"/>
    </source>
</evidence>
<keyword evidence="6" id="KW-1185">Reference proteome</keyword>
<reference evidence="5" key="3">
    <citation type="submission" date="2025-09" db="UniProtKB">
        <authorList>
            <consortium name="Ensembl"/>
        </authorList>
    </citation>
    <scope>IDENTIFICATION</scope>
</reference>
<feature type="compositionally biased region" description="Basic and acidic residues" evidence="3">
    <location>
        <begin position="48"/>
        <end position="63"/>
    </location>
</feature>
<dbReference type="PROSITE" id="PS51666">
    <property type="entry name" value="QLQ"/>
    <property type="match status" value="1"/>
</dbReference>
<proteinExistence type="predicted"/>
<evidence type="ECO:0000256" key="2">
    <source>
        <dbReference type="ARBA" id="ARBA00023242"/>
    </source>
</evidence>
<dbReference type="Proteomes" id="UP000472265">
    <property type="component" value="Chromosome 23"/>
</dbReference>
<sequence length="221" mass="23018">MMGPSPGPSPGSAHSMMGPSPGPPGSGHPHPPQGPSGYPQDNMHQMHKPMEAMHEKGMPDDPRYSQMKGMGMRPGGHVGMGPPPSPMDQHSQGYPSPLGGSEHAPSPVPANGPPSGPMMPGGPPGPVAGPMEGSGDPNQAMVQPNRGGPQGPGGPPVVAGGPGGAGGPTPFNQNQLHQLRAQIMAYKMLARTIKFNYFWKPLNEKRTVFRVLEIRKARLLL</sequence>
<evidence type="ECO:0000256" key="1">
    <source>
        <dbReference type="ARBA" id="ARBA00004123"/>
    </source>
</evidence>
<dbReference type="GO" id="GO:0005524">
    <property type="term" value="F:ATP binding"/>
    <property type="evidence" value="ECO:0007669"/>
    <property type="project" value="InterPro"/>
</dbReference>
<reference evidence="5" key="2">
    <citation type="submission" date="2025-08" db="UniProtKB">
        <authorList>
            <consortium name="Ensembl"/>
        </authorList>
    </citation>
    <scope>IDENTIFICATION</scope>
</reference>
<feature type="compositionally biased region" description="Pro residues" evidence="3">
    <location>
        <begin position="106"/>
        <end position="127"/>
    </location>
</feature>
<dbReference type="GeneTree" id="ENSGT00940000156887"/>
<reference evidence="5" key="1">
    <citation type="submission" date="2021-04" db="EMBL/GenBank/DDBJ databases">
        <authorList>
            <consortium name="Wellcome Sanger Institute Data Sharing"/>
        </authorList>
    </citation>
    <scope>NUCLEOTIDE SEQUENCE [LARGE SCALE GENOMIC DNA]</scope>
</reference>
<name>A0A671YKY7_SPAAU</name>
<protein>
    <submittedName>
        <fullName evidence="5">SWI/SNF related BAF chromatin remodeling complex subunit ATPase 4a</fullName>
    </submittedName>
</protein>
<dbReference type="Ensembl" id="ENSSAUT00010066309.1">
    <property type="protein sequence ID" value="ENSSAUP00010063260.1"/>
    <property type="gene ID" value="ENSSAUG00010025438.1"/>
</dbReference>
<feature type="compositionally biased region" description="Low complexity" evidence="3">
    <location>
        <begin position="10"/>
        <end position="19"/>
    </location>
</feature>
<dbReference type="InterPro" id="IPR014978">
    <property type="entry name" value="Gln-Leu-Gln_QLQ"/>
</dbReference>
<dbReference type="GO" id="GO:0005634">
    <property type="term" value="C:nucleus"/>
    <property type="evidence" value="ECO:0007669"/>
    <property type="project" value="UniProtKB-SubCell"/>
</dbReference>
<feature type="domain" description="QLQ" evidence="4">
    <location>
        <begin position="170"/>
        <end position="210"/>
    </location>
</feature>
<comment type="subcellular location">
    <subcellularLocation>
        <location evidence="1">Nucleus</location>
    </subcellularLocation>
</comment>
<dbReference type="GO" id="GO:0006355">
    <property type="term" value="P:regulation of DNA-templated transcription"/>
    <property type="evidence" value="ECO:0007669"/>
    <property type="project" value="InterPro"/>
</dbReference>
<dbReference type="SMART" id="SM00951">
    <property type="entry name" value="QLQ"/>
    <property type="match status" value="1"/>
</dbReference>
<gene>
    <name evidence="5" type="primary">SMARCA4</name>
    <name evidence="5" type="synonym">smarca4a</name>
</gene>
<dbReference type="Pfam" id="PF08880">
    <property type="entry name" value="QLQ"/>
    <property type="match status" value="1"/>
</dbReference>
<dbReference type="AlphaFoldDB" id="A0A671YKY7"/>
<evidence type="ECO:0000259" key="4">
    <source>
        <dbReference type="PROSITE" id="PS51666"/>
    </source>
</evidence>
<keyword evidence="2" id="KW-0539">Nucleus</keyword>
<organism evidence="5 6">
    <name type="scientific">Sparus aurata</name>
    <name type="common">Gilthead sea bream</name>
    <dbReference type="NCBI Taxonomy" id="8175"/>
    <lineage>
        <taxon>Eukaryota</taxon>
        <taxon>Metazoa</taxon>
        <taxon>Chordata</taxon>
        <taxon>Craniata</taxon>
        <taxon>Vertebrata</taxon>
        <taxon>Euteleostomi</taxon>
        <taxon>Actinopterygii</taxon>
        <taxon>Neopterygii</taxon>
        <taxon>Teleostei</taxon>
        <taxon>Neoteleostei</taxon>
        <taxon>Acanthomorphata</taxon>
        <taxon>Eupercaria</taxon>
        <taxon>Spariformes</taxon>
        <taxon>Sparidae</taxon>
        <taxon>Sparus</taxon>
    </lineage>
</organism>
<evidence type="ECO:0000313" key="5">
    <source>
        <dbReference type="Ensembl" id="ENSSAUP00010063260.1"/>
    </source>
</evidence>
<accession>A0A671YKY7</accession>
<feature type="region of interest" description="Disordered" evidence="3">
    <location>
        <begin position="1"/>
        <end position="173"/>
    </location>
</feature>
<evidence type="ECO:0000256" key="3">
    <source>
        <dbReference type="SAM" id="MobiDB-lite"/>
    </source>
</evidence>
<feature type="compositionally biased region" description="Pro residues" evidence="3">
    <location>
        <begin position="20"/>
        <end position="34"/>
    </location>
</feature>